<comment type="caution">
    <text evidence="7">The sequence shown here is derived from an EMBL/GenBank/DDBJ whole genome shotgun (WGS) entry which is preliminary data.</text>
</comment>
<evidence type="ECO:0000256" key="4">
    <source>
        <dbReference type="ARBA" id="ARBA00023136"/>
    </source>
</evidence>
<dbReference type="InterPro" id="IPR005829">
    <property type="entry name" value="Sugar_transporter_CS"/>
</dbReference>
<comment type="subcellular location">
    <subcellularLocation>
        <location evidence="1">Cell membrane</location>
        <topology evidence="1">Multi-pass membrane protein</topology>
    </subcellularLocation>
</comment>
<proteinExistence type="predicted"/>
<feature type="transmembrane region" description="Helical" evidence="5">
    <location>
        <begin position="49"/>
        <end position="74"/>
    </location>
</feature>
<organism evidence="7 8">
    <name type="scientific">Streptomyces chlorus</name>
    <dbReference type="NCBI Taxonomy" id="887452"/>
    <lineage>
        <taxon>Bacteria</taxon>
        <taxon>Bacillati</taxon>
        <taxon>Actinomycetota</taxon>
        <taxon>Actinomycetes</taxon>
        <taxon>Kitasatosporales</taxon>
        <taxon>Streptomycetaceae</taxon>
        <taxon>Streptomyces</taxon>
    </lineage>
</organism>
<protein>
    <submittedName>
        <fullName evidence="7">MFS transporter</fullName>
    </submittedName>
</protein>
<dbReference type="Proteomes" id="UP001596180">
    <property type="component" value="Unassembled WGS sequence"/>
</dbReference>
<dbReference type="PANTHER" id="PTHR23508:SF10">
    <property type="entry name" value="CARBOXYLIC ACID TRANSPORTER PROTEIN HOMOLOG"/>
    <property type="match status" value="1"/>
</dbReference>
<evidence type="ECO:0000313" key="7">
    <source>
        <dbReference type="EMBL" id="MFC5853624.1"/>
    </source>
</evidence>
<feature type="transmembrane region" description="Helical" evidence="5">
    <location>
        <begin position="317"/>
        <end position="335"/>
    </location>
</feature>
<evidence type="ECO:0000259" key="6">
    <source>
        <dbReference type="PROSITE" id="PS50850"/>
    </source>
</evidence>
<keyword evidence="4 5" id="KW-0472">Membrane</keyword>
<feature type="transmembrane region" description="Helical" evidence="5">
    <location>
        <begin position="112"/>
        <end position="132"/>
    </location>
</feature>
<dbReference type="PANTHER" id="PTHR23508">
    <property type="entry name" value="CARBOXYLIC ACID TRANSPORTER PROTEIN HOMOLOG"/>
    <property type="match status" value="1"/>
</dbReference>
<dbReference type="PROSITE" id="PS00216">
    <property type="entry name" value="SUGAR_TRANSPORT_1"/>
    <property type="match status" value="1"/>
</dbReference>
<dbReference type="CDD" id="cd17365">
    <property type="entry name" value="MFS_PcaK_like"/>
    <property type="match status" value="1"/>
</dbReference>
<evidence type="ECO:0000256" key="1">
    <source>
        <dbReference type="ARBA" id="ARBA00004651"/>
    </source>
</evidence>
<dbReference type="InterPro" id="IPR020846">
    <property type="entry name" value="MFS_dom"/>
</dbReference>
<feature type="transmembrane region" description="Helical" evidence="5">
    <location>
        <begin position="144"/>
        <end position="167"/>
    </location>
</feature>
<gene>
    <name evidence="7" type="ORF">ACFPZI_17970</name>
</gene>
<dbReference type="EMBL" id="JBHSOA010000037">
    <property type="protein sequence ID" value="MFC5853624.1"/>
    <property type="molecule type" value="Genomic_DNA"/>
</dbReference>
<dbReference type="Pfam" id="PF07690">
    <property type="entry name" value="MFS_1"/>
    <property type="match status" value="2"/>
</dbReference>
<reference evidence="8" key="1">
    <citation type="journal article" date="2019" name="Int. J. Syst. Evol. Microbiol.">
        <title>The Global Catalogue of Microorganisms (GCM) 10K type strain sequencing project: providing services to taxonomists for standard genome sequencing and annotation.</title>
        <authorList>
            <consortium name="The Broad Institute Genomics Platform"/>
            <consortium name="The Broad Institute Genome Sequencing Center for Infectious Disease"/>
            <person name="Wu L."/>
            <person name="Ma J."/>
        </authorList>
    </citation>
    <scope>NUCLEOTIDE SEQUENCE [LARGE SCALE GENOMIC DNA]</scope>
    <source>
        <strain evidence="8">JCM 10411</strain>
    </source>
</reference>
<feature type="transmembrane region" description="Helical" evidence="5">
    <location>
        <begin position="173"/>
        <end position="192"/>
    </location>
</feature>
<feature type="domain" description="Major facilitator superfamily (MFS) profile" evidence="6">
    <location>
        <begin position="19"/>
        <end position="430"/>
    </location>
</feature>
<keyword evidence="8" id="KW-1185">Reference proteome</keyword>
<feature type="transmembrane region" description="Helical" evidence="5">
    <location>
        <begin position="381"/>
        <end position="400"/>
    </location>
</feature>
<dbReference type="PROSITE" id="PS50850">
    <property type="entry name" value="MFS"/>
    <property type="match status" value="1"/>
</dbReference>
<dbReference type="PROSITE" id="PS00217">
    <property type="entry name" value="SUGAR_TRANSPORT_2"/>
    <property type="match status" value="1"/>
</dbReference>
<feature type="transmembrane region" description="Helical" evidence="5">
    <location>
        <begin position="288"/>
        <end position="310"/>
    </location>
</feature>
<evidence type="ECO:0000313" key="8">
    <source>
        <dbReference type="Proteomes" id="UP001596180"/>
    </source>
</evidence>
<evidence type="ECO:0000256" key="2">
    <source>
        <dbReference type="ARBA" id="ARBA00022692"/>
    </source>
</evidence>
<dbReference type="SUPFAM" id="SSF103473">
    <property type="entry name" value="MFS general substrate transporter"/>
    <property type="match status" value="1"/>
</dbReference>
<feature type="transmembrane region" description="Helical" evidence="5">
    <location>
        <begin position="86"/>
        <end position="106"/>
    </location>
</feature>
<dbReference type="Gene3D" id="1.20.1250.20">
    <property type="entry name" value="MFS general substrate transporter like domains"/>
    <property type="match status" value="1"/>
</dbReference>
<name>A0ABW1DZ77_9ACTN</name>
<keyword evidence="2 5" id="KW-0812">Transmembrane</keyword>
<feature type="transmembrane region" description="Helical" evidence="5">
    <location>
        <begin position="248"/>
        <end position="268"/>
    </location>
</feature>
<sequence length="447" mass="46503">MTRPSSAVRPRISAGARSVVFACLAITLIDGLDSGMYGAVLPTLLQNKQWGITLASAGVIGSLSLIGMMVGALLSGYVADLIGRRPTVLACVASFSVFTLLCAAAPSVEVFGLFRLLAGLGFGGALPSVIALTMEYVPVERRQFYNGVVQTGFPIGGCLVAFLAIFMLPNFGWVSLFVLGGAIGLALFAIVYRQIPESLAFLSSRGRHEEARALAERYGVELPPEPAVGTVTEKPNWSSSLKLMFAPGFRVATLLFPAIGFCGLLLAYGMNTWIPQLLRASGYDLGSALTFLVAFYLGSTIGMLVLAGLADRWGSRPVIAGGFLCGALAVTFLTMHPPQAVVFAMVLVVGFCASSQAAVAGFVGVYYPAAARGTALGASLGLGRLGAVFGPILVGLLMGSSLGTSWVFYFFAAAALLAALLIALVPRTGMHDRTAPSTEPQEVAPAA</sequence>
<evidence type="ECO:0000256" key="5">
    <source>
        <dbReference type="SAM" id="Phobius"/>
    </source>
</evidence>
<dbReference type="RefSeq" id="WP_381364172.1">
    <property type="nucleotide sequence ID" value="NZ_JBHSOA010000037.1"/>
</dbReference>
<feature type="transmembrane region" description="Helical" evidence="5">
    <location>
        <begin position="12"/>
        <end position="29"/>
    </location>
</feature>
<accession>A0ABW1DZ77</accession>
<dbReference type="InterPro" id="IPR011701">
    <property type="entry name" value="MFS"/>
</dbReference>
<dbReference type="InterPro" id="IPR036259">
    <property type="entry name" value="MFS_trans_sf"/>
</dbReference>
<evidence type="ECO:0000256" key="3">
    <source>
        <dbReference type="ARBA" id="ARBA00022989"/>
    </source>
</evidence>
<feature type="transmembrane region" description="Helical" evidence="5">
    <location>
        <begin position="341"/>
        <end position="369"/>
    </location>
</feature>
<feature type="transmembrane region" description="Helical" evidence="5">
    <location>
        <begin position="406"/>
        <end position="425"/>
    </location>
</feature>
<keyword evidence="3 5" id="KW-1133">Transmembrane helix</keyword>